<sequence length="508" mass="59172">MLSVSTPNEAPNFKFVLNGKEFPICKFQFCRYSVRFQKDSSLFNADSYSINSQVSEQSLISFIISCQGKPFLISTENVLDLQLLAKEFDVPSVSSAIQKYFDDHENELLLQRLEFNVQHNSDYSDLIEKIASQIDDYINLEKMYDFPENIISQIYASKSRKTANEHRLLEFAKQYAEKKGESTSTLLTYINYDELTREEIKDLSESSLMPDKISTSYIFPFLLKMIAQAEEQENKIKQLQEESNQLKNNLNTSISSIQDNINNIQQQNNDNQTELAQIKGKYQEIGNSLDQINQSIENKSTLQQADEKASRLVERMDNIEKKTRFVWAQQNPLKGVFYNWRKDHQKKNPVLDNFVTILTPNQPEERFKVSNLLEYEQPLLDACYYLNQNLTNEGQCDQNWIDFDFGENNKLSAYAFSIRTNSLGETISHPRTFELLGSDDRNNWEPILTIENAESLNGARMVDTFLCENQKPYRYLRYLQRDTHYMYNDRFGIISLSAIEFFGDIISN</sequence>
<evidence type="ECO:0000313" key="2">
    <source>
        <dbReference type="EMBL" id="KAK8881649.1"/>
    </source>
</evidence>
<comment type="caution">
    <text evidence="2">The sequence shown here is derived from an EMBL/GenBank/DDBJ whole genome shotgun (WGS) entry which is preliminary data.</text>
</comment>
<dbReference type="InterPro" id="IPR008979">
    <property type="entry name" value="Galactose-bd-like_sf"/>
</dbReference>
<accession>A0ABR2JSF7</accession>
<dbReference type="Proteomes" id="UP001470230">
    <property type="component" value="Unassembled WGS sequence"/>
</dbReference>
<protein>
    <recommendedName>
        <fullName evidence="4">F5/8 type C domain-containing protein</fullName>
    </recommendedName>
</protein>
<dbReference type="Gene3D" id="2.60.120.260">
    <property type="entry name" value="Galactose-binding domain-like"/>
    <property type="match status" value="1"/>
</dbReference>
<feature type="coiled-coil region" evidence="1">
    <location>
        <begin position="222"/>
        <end position="322"/>
    </location>
</feature>
<reference evidence="2 3" key="1">
    <citation type="submission" date="2024-04" db="EMBL/GenBank/DDBJ databases">
        <title>Tritrichomonas musculus Genome.</title>
        <authorList>
            <person name="Alves-Ferreira E."/>
            <person name="Grigg M."/>
            <person name="Lorenzi H."/>
            <person name="Galac M."/>
        </authorList>
    </citation>
    <scope>NUCLEOTIDE SEQUENCE [LARGE SCALE GENOMIC DNA]</scope>
    <source>
        <strain evidence="2 3">EAF2021</strain>
    </source>
</reference>
<name>A0ABR2JSF7_9EUKA</name>
<evidence type="ECO:0000256" key="1">
    <source>
        <dbReference type="SAM" id="Coils"/>
    </source>
</evidence>
<proteinExistence type="predicted"/>
<keyword evidence="3" id="KW-1185">Reference proteome</keyword>
<dbReference type="SUPFAM" id="SSF49785">
    <property type="entry name" value="Galactose-binding domain-like"/>
    <property type="match status" value="1"/>
</dbReference>
<evidence type="ECO:0000313" key="3">
    <source>
        <dbReference type="Proteomes" id="UP001470230"/>
    </source>
</evidence>
<organism evidence="2 3">
    <name type="scientific">Tritrichomonas musculus</name>
    <dbReference type="NCBI Taxonomy" id="1915356"/>
    <lineage>
        <taxon>Eukaryota</taxon>
        <taxon>Metamonada</taxon>
        <taxon>Parabasalia</taxon>
        <taxon>Tritrichomonadida</taxon>
        <taxon>Tritrichomonadidae</taxon>
        <taxon>Tritrichomonas</taxon>
    </lineage>
</organism>
<dbReference type="Gene3D" id="1.20.1170.10">
    <property type="match status" value="1"/>
</dbReference>
<dbReference type="EMBL" id="JAPFFF010000010">
    <property type="protein sequence ID" value="KAK8881649.1"/>
    <property type="molecule type" value="Genomic_DNA"/>
</dbReference>
<keyword evidence="1" id="KW-0175">Coiled coil</keyword>
<gene>
    <name evidence="2" type="ORF">M9Y10_004393</name>
</gene>
<evidence type="ECO:0008006" key="4">
    <source>
        <dbReference type="Google" id="ProtNLM"/>
    </source>
</evidence>